<keyword evidence="2" id="KW-0560">Oxidoreductase</keyword>
<dbReference type="PRINTS" id="PR00080">
    <property type="entry name" value="SDRFAMILY"/>
</dbReference>
<evidence type="ECO:0000313" key="4">
    <source>
        <dbReference type="Proteomes" id="UP000249082"/>
    </source>
</evidence>
<gene>
    <name evidence="3" type="ORF">DI555_15475</name>
</gene>
<dbReference type="PANTHER" id="PTHR43669">
    <property type="entry name" value="5-KETO-D-GLUCONATE 5-REDUCTASE"/>
    <property type="match status" value="1"/>
</dbReference>
<dbReference type="Proteomes" id="UP000249082">
    <property type="component" value="Unassembled WGS sequence"/>
</dbReference>
<dbReference type="PANTHER" id="PTHR43669:SF8">
    <property type="entry name" value="SHORT-CHAIN TYPE DEHYDROGENASE_REDUCTASE-RELATED"/>
    <property type="match status" value="1"/>
</dbReference>
<accession>A0A2W5NJK7</accession>
<comment type="caution">
    <text evidence="3">The sequence shown here is derived from an EMBL/GenBank/DDBJ whole genome shotgun (WGS) entry which is preliminary data.</text>
</comment>
<evidence type="ECO:0000313" key="3">
    <source>
        <dbReference type="EMBL" id="PZQ53651.1"/>
    </source>
</evidence>
<dbReference type="PRINTS" id="PR00081">
    <property type="entry name" value="GDHRDH"/>
</dbReference>
<organism evidence="3 4">
    <name type="scientific">Novosphingobium pentaromativorans</name>
    <dbReference type="NCBI Taxonomy" id="205844"/>
    <lineage>
        <taxon>Bacteria</taxon>
        <taxon>Pseudomonadati</taxon>
        <taxon>Pseudomonadota</taxon>
        <taxon>Alphaproteobacteria</taxon>
        <taxon>Sphingomonadales</taxon>
        <taxon>Sphingomonadaceae</taxon>
        <taxon>Novosphingobium</taxon>
    </lineage>
</organism>
<dbReference type="Gene3D" id="3.40.50.720">
    <property type="entry name" value="NAD(P)-binding Rossmann-like Domain"/>
    <property type="match status" value="1"/>
</dbReference>
<dbReference type="InterPro" id="IPR002347">
    <property type="entry name" value="SDR_fam"/>
</dbReference>
<dbReference type="GO" id="GO:0016491">
    <property type="term" value="F:oxidoreductase activity"/>
    <property type="evidence" value="ECO:0007669"/>
    <property type="project" value="UniProtKB-KW"/>
</dbReference>
<dbReference type="InterPro" id="IPR036291">
    <property type="entry name" value="NAD(P)-bd_dom_sf"/>
</dbReference>
<evidence type="ECO:0000256" key="2">
    <source>
        <dbReference type="ARBA" id="ARBA00023002"/>
    </source>
</evidence>
<dbReference type="Pfam" id="PF13561">
    <property type="entry name" value="adh_short_C2"/>
    <property type="match status" value="1"/>
</dbReference>
<dbReference type="EMBL" id="QFPX01000013">
    <property type="protein sequence ID" value="PZQ53651.1"/>
    <property type="molecule type" value="Genomic_DNA"/>
</dbReference>
<reference evidence="3 4" key="1">
    <citation type="submission" date="2017-08" db="EMBL/GenBank/DDBJ databases">
        <title>Infants hospitalized years apart are colonized by the same room-sourced microbial strains.</title>
        <authorList>
            <person name="Brooks B."/>
            <person name="Olm M.R."/>
            <person name="Firek B.A."/>
            <person name="Baker R."/>
            <person name="Thomas B.C."/>
            <person name="Morowitz M.J."/>
            <person name="Banfield J.F."/>
        </authorList>
    </citation>
    <scope>NUCLEOTIDE SEQUENCE [LARGE SCALE GENOMIC DNA]</scope>
    <source>
        <strain evidence="3">S2_005_002_R2_33</strain>
    </source>
</reference>
<protein>
    <submittedName>
        <fullName evidence="3">Dehydrogenase</fullName>
    </submittedName>
</protein>
<name>A0A2W5NJK7_9SPHN</name>
<dbReference type="AlphaFoldDB" id="A0A2W5NJK7"/>
<proteinExistence type="inferred from homology"/>
<dbReference type="FunFam" id="3.40.50.720:FF:000084">
    <property type="entry name" value="Short-chain dehydrogenase reductase"/>
    <property type="match status" value="1"/>
</dbReference>
<evidence type="ECO:0000256" key="1">
    <source>
        <dbReference type="ARBA" id="ARBA00006484"/>
    </source>
</evidence>
<sequence>MRMGLVQGKIAVVTGSGSNIGEACARKLACEGAKVVLADINLAGAERVAKSIRAAGGEAMACPLDLAEEASIAALVYAVITAHGRIDVLHNNAANTAVNQMAADGALVDMDAAVWDAAFRINTRGTMLMIKHVAPHMIAAGGGSIINTSTGVSILGDVFNPAYSSSKGAVNSLTRNTAAQLGRQNIRCNAVMPGLVLTPQAREMMPAEQLRMIQRHVLLPRESVPDDIAGAVLFLASDLSAFVTGQVFSVDGGICHHTPYFGDVMDMQAAAH</sequence>
<comment type="similarity">
    <text evidence="1">Belongs to the short-chain dehydrogenases/reductases (SDR) family.</text>
</comment>
<dbReference type="SUPFAM" id="SSF51735">
    <property type="entry name" value="NAD(P)-binding Rossmann-fold domains"/>
    <property type="match status" value="1"/>
</dbReference>